<dbReference type="InParanoid" id="D2V7N8"/>
<protein>
    <submittedName>
        <fullName evidence="2">Predicted protein</fullName>
    </submittedName>
</protein>
<accession>D2V7N8</accession>
<evidence type="ECO:0000313" key="2">
    <source>
        <dbReference type="EMBL" id="EFC47033.1"/>
    </source>
</evidence>
<evidence type="ECO:0000313" key="3">
    <source>
        <dbReference type="Proteomes" id="UP000006671"/>
    </source>
</evidence>
<dbReference type="SUPFAM" id="SSF50494">
    <property type="entry name" value="Trypsin-like serine proteases"/>
    <property type="match status" value="1"/>
</dbReference>
<dbReference type="GeneID" id="8861210"/>
<dbReference type="AlphaFoldDB" id="D2V7N8"/>
<organism evidence="3">
    <name type="scientific">Naegleria gruberi</name>
    <name type="common">Amoeba</name>
    <dbReference type="NCBI Taxonomy" id="5762"/>
    <lineage>
        <taxon>Eukaryota</taxon>
        <taxon>Discoba</taxon>
        <taxon>Heterolobosea</taxon>
        <taxon>Tetramitia</taxon>
        <taxon>Eutetramitia</taxon>
        <taxon>Vahlkampfiidae</taxon>
        <taxon>Naegleria</taxon>
    </lineage>
</organism>
<gene>
    <name evidence="2" type="ORF">NAEGRDRAFT_64873</name>
</gene>
<proteinExistence type="predicted"/>
<reference evidence="2 3" key="1">
    <citation type="journal article" date="2010" name="Cell">
        <title>The genome of Naegleria gruberi illuminates early eukaryotic versatility.</title>
        <authorList>
            <person name="Fritz-Laylin L.K."/>
            <person name="Prochnik S.E."/>
            <person name="Ginger M.L."/>
            <person name="Dacks J.B."/>
            <person name="Carpenter M.L."/>
            <person name="Field M.C."/>
            <person name="Kuo A."/>
            <person name="Paredez A."/>
            <person name="Chapman J."/>
            <person name="Pham J."/>
            <person name="Shu S."/>
            <person name="Neupane R."/>
            <person name="Cipriano M."/>
            <person name="Mancuso J."/>
            <person name="Tu H."/>
            <person name="Salamov A."/>
            <person name="Lindquist E."/>
            <person name="Shapiro H."/>
            <person name="Lucas S."/>
            <person name="Grigoriev I.V."/>
            <person name="Cande W.Z."/>
            <person name="Fulton C."/>
            <person name="Rokhsar D.S."/>
            <person name="Dawson S.C."/>
        </authorList>
    </citation>
    <scope>NUCLEOTIDE SEQUENCE [LARGE SCALE GENOMIC DNA]</scope>
    <source>
        <strain evidence="2 3">NEG-M</strain>
    </source>
</reference>
<dbReference type="KEGG" id="ngr:NAEGRDRAFT_64873"/>
<name>D2V7N8_NAEGR</name>
<keyword evidence="1" id="KW-0732">Signal</keyword>
<dbReference type="Proteomes" id="UP000006671">
    <property type="component" value="Unassembled WGS sequence"/>
</dbReference>
<keyword evidence="3" id="KW-1185">Reference proteome</keyword>
<dbReference type="VEuPathDB" id="AmoebaDB:NAEGRDRAFT_64873"/>
<sequence>MKATTLLLSCLLVLLFISTCWCANSAETELTAPKLATIQLRVNPLSDSLSLCTGLVLSPNLILARANCLVILSQNFGFNPLLKESSVIVPPMIHSSLLSVQVELGKTRKVQHVELHDRFNLFTLESNLALLMLSTGSEEQVGNESSQQIIRRELQNVMQDLEKKRAEEFDANLILLSNREQLKSSDCLKDHVTQWRRTICKQVTYSGEADSLDDSILVFERKKELIPVGIQSFHESDQHEHKLYFTDIGVETREWFARIDKKLLLRGEILKETPFETYQFSPISNVVNDQRQSIMSDIQQRLAGIINQGPTPQLEKTPYASNTIYETENNLKEISKQLHSKLVNTILGL</sequence>
<dbReference type="InterPro" id="IPR009003">
    <property type="entry name" value="Peptidase_S1_PA"/>
</dbReference>
<dbReference type="EMBL" id="GG738856">
    <property type="protein sequence ID" value="EFC47033.1"/>
    <property type="molecule type" value="Genomic_DNA"/>
</dbReference>
<feature type="chain" id="PRO_5003037333" evidence="1">
    <location>
        <begin position="23"/>
        <end position="349"/>
    </location>
</feature>
<feature type="signal peptide" evidence="1">
    <location>
        <begin position="1"/>
        <end position="22"/>
    </location>
</feature>
<evidence type="ECO:0000256" key="1">
    <source>
        <dbReference type="SAM" id="SignalP"/>
    </source>
</evidence>
<dbReference type="RefSeq" id="XP_002679777.1">
    <property type="nucleotide sequence ID" value="XM_002679731.1"/>
</dbReference>